<dbReference type="AlphaFoldDB" id="A0AAV3ZFK4"/>
<proteinExistence type="predicted"/>
<protein>
    <submittedName>
        <fullName evidence="2">Uncharacterized protein</fullName>
    </submittedName>
</protein>
<sequence>MLNGSMQRHKQCGITGCNQYRALEVRRKEAMLKYWARPIYNPHNPTRKACRDPITQASNSHIENTPNSCHSATWTTHDLAKKTRNKRRRCTQKKYTHRGNWKI</sequence>
<dbReference type="Proteomes" id="UP000735302">
    <property type="component" value="Unassembled WGS sequence"/>
</dbReference>
<gene>
    <name evidence="2" type="ORF">PoB_001981200</name>
</gene>
<evidence type="ECO:0000313" key="3">
    <source>
        <dbReference type="Proteomes" id="UP000735302"/>
    </source>
</evidence>
<feature type="region of interest" description="Disordered" evidence="1">
    <location>
        <begin position="80"/>
        <end position="103"/>
    </location>
</feature>
<dbReference type="EMBL" id="BLXT01002329">
    <property type="protein sequence ID" value="GFN93306.1"/>
    <property type="molecule type" value="Genomic_DNA"/>
</dbReference>
<reference evidence="2 3" key="1">
    <citation type="journal article" date="2021" name="Elife">
        <title>Chloroplast acquisition without the gene transfer in kleptoplastic sea slugs, Plakobranchus ocellatus.</title>
        <authorList>
            <person name="Maeda T."/>
            <person name="Takahashi S."/>
            <person name="Yoshida T."/>
            <person name="Shimamura S."/>
            <person name="Takaki Y."/>
            <person name="Nagai Y."/>
            <person name="Toyoda A."/>
            <person name="Suzuki Y."/>
            <person name="Arimoto A."/>
            <person name="Ishii H."/>
            <person name="Satoh N."/>
            <person name="Nishiyama T."/>
            <person name="Hasebe M."/>
            <person name="Maruyama T."/>
            <person name="Minagawa J."/>
            <person name="Obokata J."/>
            <person name="Shigenobu S."/>
        </authorList>
    </citation>
    <scope>NUCLEOTIDE SEQUENCE [LARGE SCALE GENOMIC DNA]</scope>
</reference>
<organism evidence="2 3">
    <name type="scientific">Plakobranchus ocellatus</name>
    <dbReference type="NCBI Taxonomy" id="259542"/>
    <lineage>
        <taxon>Eukaryota</taxon>
        <taxon>Metazoa</taxon>
        <taxon>Spiralia</taxon>
        <taxon>Lophotrochozoa</taxon>
        <taxon>Mollusca</taxon>
        <taxon>Gastropoda</taxon>
        <taxon>Heterobranchia</taxon>
        <taxon>Euthyneura</taxon>
        <taxon>Panpulmonata</taxon>
        <taxon>Sacoglossa</taxon>
        <taxon>Placobranchoidea</taxon>
        <taxon>Plakobranchidae</taxon>
        <taxon>Plakobranchus</taxon>
    </lineage>
</organism>
<keyword evidence="3" id="KW-1185">Reference proteome</keyword>
<evidence type="ECO:0000256" key="1">
    <source>
        <dbReference type="SAM" id="MobiDB-lite"/>
    </source>
</evidence>
<name>A0AAV3ZFK4_9GAST</name>
<comment type="caution">
    <text evidence="2">The sequence shown here is derived from an EMBL/GenBank/DDBJ whole genome shotgun (WGS) entry which is preliminary data.</text>
</comment>
<evidence type="ECO:0000313" key="2">
    <source>
        <dbReference type="EMBL" id="GFN93306.1"/>
    </source>
</evidence>
<accession>A0AAV3ZFK4</accession>
<feature type="compositionally biased region" description="Basic residues" evidence="1">
    <location>
        <begin position="82"/>
        <end position="103"/>
    </location>
</feature>